<dbReference type="GO" id="GO:0005634">
    <property type="term" value="C:nucleus"/>
    <property type="evidence" value="ECO:0007669"/>
    <property type="project" value="UniProtKB-SubCell"/>
</dbReference>
<dbReference type="Gene3D" id="3.30.730.10">
    <property type="entry name" value="AP2/ERF domain"/>
    <property type="match status" value="1"/>
</dbReference>
<dbReference type="InterPro" id="IPR036955">
    <property type="entry name" value="AP2/ERF_dom_sf"/>
</dbReference>
<name>A0A7I8IVL0_SPIIN</name>
<accession>A0A7I8IVL0</accession>
<dbReference type="InterPro" id="IPR044808">
    <property type="entry name" value="ERF_plant"/>
</dbReference>
<gene>
    <name evidence="8" type="ORF">SI7747_06008429</name>
</gene>
<keyword evidence="5" id="KW-0539">Nucleus</keyword>
<feature type="region of interest" description="Disordered" evidence="6">
    <location>
        <begin position="73"/>
        <end position="105"/>
    </location>
</feature>
<dbReference type="GO" id="GO:0003700">
    <property type="term" value="F:DNA-binding transcription factor activity"/>
    <property type="evidence" value="ECO:0007669"/>
    <property type="project" value="InterPro"/>
</dbReference>
<keyword evidence="9" id="KW-1185">Reference proteome</keyword>
<feature type="region of interest" description="Disordered" evidence="6">
    <location>
        <begin position="1"/>
        <end position="44"/>
    </location>
</feature>
<dbReference type="PROSITE" id="PS51032">
    <property type="entry name" value="AP2_ERF"/>
    <property type="match status" value="1"/>
</dbReference>
<keyword evidence="4" id="KW-0804">Transcription</keyword>
<reference evidence="8 9" key="1">
    <citation type="submission" date="2019-12" db="EMBL/GenBank/DDBJ databases">
        <authorList>
            <person name="Scholz U."/>
            <person name="Mascher M."/>
            <person name="Fiebig A."/>
        </authorList>
    </citation>
    <scope>NUCLEOTIDE SEQUENCE</scope>
</reference>
<evidence type="ECO:0000313" key="9">
    <source>
        <dbReference type="Proteomes" id="UP001189122"/>
    </source>
</evidence>
<dbReference type="EMBL" id="LR743593">
    <property type="protein sequence ID" value="CAA2622383.1"/>
    <property type="molecule type" value="Genomic_DNA"/>
</dbReference>
<keyword evidence="3" id="KW-0238">DNA-binding</keyword>
<evidence type="ECO:0000256" key="2">
    <source>
        <dbReference type="ARBA" id="ARBA00023015"/>
    </source>
</evidence>
<sequence length="119" mass="12478">MYGGGIGTDQWPPAAAARAEEVDSPPPPRPPRRTGTGGPEAAVGKWAAEIRDPMKGARLWLGTFGTAEDAARTYDRAARRTPRQEGEGQVPQRGGAAAGGDGRWRLPAVHGIVSEVPGR</sequence>
<protein>
    <recommendedName>
        <fullName evidence="7">AP2/ERF domain-containing protein</fullName>
    </recommendedName>
</protein>
<dbReference type="CDD" id="cd00018">
    <property type="entry name" value="AP2"/>
    <property type="match status" value="1"/>
</dbReference>
<dbReference type="Proteomes" id="UP001189122">
    <property type="component" value="Unassembled WGS sequence"/>
</dbReference>
<evidence type="ECO:0000256" key="6">
    <source>
        <dbReference type="SAM" id="MobiDB-lite"/>
    </source>
</evidence>
<dbReference type="InterPro" id="IPR016177">
    <property type="entry name" value="DNA-bd_dom_sf"/>
</dbReference>
<evidence type="ECO:0000256" key="5">
    <source>
        <dbReference type="ARBA" id="ARBA00023242"/>
    </source>
</evidence>
<evidence type="ECO:0000256" key="3">
    <source>
        <dbReference type="ARBA" id="ARBA00023125"/>
    </source>
</evidence>
<dbReference type="GO" id="GO:0003677">
    <property type="term" value="F:DNA binding"/>
    <property type="evidence" value="ECO:0007669"/>
    <property type="project" value="UniProtKB-KW"/>
</dbReference>
<dbReference type="SMART" id="SM00380">
    <property type="entry name" value="AP2"/>
    <property type="match status" value="1"/>
</dbReference>
<comment type="subcellular location">
    <subcellularLocation>
        <location evidence="1">Nucleus</location>
    </subcellularLocation>
</comment>
<feature type="compositionally biased region" description="Basic and acidic residues" evidence="6">
    <location>
        <begin position="73"/>
        <end position="86"/>
    </location>
</feature>
<dbReference type="EMBL" id="CACRZD030000006">
    <property type="protein sequence ID" value="CAA6662035.1"/>
    <property type="molecule type" value="Genomic_DNA"/>
</dbReference>
<evidence type="ECO:0000256" key="1">
    <source>
        <dbReference type="ARBA" id="ARBA00004123"/>
    </source>
</evidence>
<dbReference type="GO" id="GO:0009873">
    <property type="term" value="P:ethylene-activated signaling pathway"/>
    <property type="evidence" value="ECO:0007669"/>
    <property type="project" value="InterPro"/>
</dbReference>
<evidence type="ECO:0000256" key="4">
    <source>
        <dbReference type="ARBA" id="ARBA00023163"/>
    </source>
</evidence>
<dbReference type="PANTHER" id="PTHR31190">
    <property type="entry name" value="DNA-BINDING DOMAIN"/>
    <property type="match status" value="1"/>
</dbReference>
<feature type="domain" description="AP2/ERF" evidence="7">
    <location>
        <begin position="32"/>
        <end position="91"/>
    </location>
</feature>
<dbReference type="InterPro" id="IPR001471">
    <property type="entry name" value="AP2/ERF_dom"/>
</dbReference>
<organism evidence="8">
    <name type="scientific">Spirodela intermedia</name>
    <name type="common">Intermediate duckweed</name>
    <dbReference type="NCBI Taxonomy" id="51605"/>
    <lineage>
        <taxon>Eukaryota</taxon>
        <taxon>Viridiplantae</taxon>
        <taxon>Streptophyta</taxon>
        <taxon>Embryophyta</taxon>
        <taxon>Tracheophyta</taxon>
        <taxon>Spermatophyta</taxon>
        <taxon>Magnoliopsida</taxon>
        <taxon>Liliopsida</taxon>
        <taxon>Araceae</taxon>
        <taxon>Lemnoideae</taxon>
        <taxon>Spirodela</taxon>
    </lineage>
</organism>
<evidence type="ECO:0000259" key="7">
    <source>
        <dbReference type="PROSITE" id="PS51032"/>
    </source>
</evidence>
<dbReference type="AlphaFoldDB" id="A0A7I8IVL0"/>
<dbReference type="SUPFAM" id="SSF54171">
    <property type="entry name" value="DNA-binding domain"/>
    <property type="match status" value="1"/>
</dbReference>
<evidence type="ECO:0000313" key="8">
    <source>
        <dbReference type="EMBL" id="CAA2622383.1"/>
    </source>
</evidence>
<proteinExistence type="predicted"/>
<keyword evidence="2" id="KW-0805">Transcription regulation</keyword>